<protein>
    <submittedName>
        <fullName evidence="2">FBP domain-containing protein</fullName>
    </submittedName>
</protein>
<dbReference type="Proteomes" id="UP001500213">
    <property type="component" value="Unassembled WGS sequence"/>
</dbReference>
<dbReference type="RefSeq" id="WP_344773772.1">
    <property type="nucleotide sequence ID" value="NZ_BAABBX010000005.1"/>
</dbReference>
<evidence type="ECO:0000313" key="3">
    <source>
        <dbReference type="Proteomes" id="UP001500213"/>
    </source>
</evidence>
<reference evidence="3" key="1">
    <citation type="journal article" date="2019" name="Int. J. Syst. Evol. Microbiol.">
        <title>The Global Catalogue of Microorganisms (GCM) 10K type strain sequencing project: providing services to taxonomists for standard genome sequencing and annotation.</title>
        <authorList>
            <consortium name="The Broad Institute Genomics Platform"/>
            <consortium name="The Broad Institute Genome Sequencing Center for Infectious Disease"/>
            <person name="Wu L."/>
            <person name="Ma J."/>
        </authorList>
    </citation>
    <scope>NUCLEOTIDE SEQUENCE [LARGE SCALE GENOMIC DNA]</scope>
    <source>
        <strain evidence="3">JCM 17593</strain>
    </source>
</reference>
<accession>A0ABP8AJN6</accession>
<comment type="caution">
    <text evidence="2">The sequence shown here is derived from an EMBL/GenBank/DDBJ whole genome shotgun (WGS) entry which is preliminary data.</text>
</comment>
<dbReference type="EMBL" id="BAABBX010000005">
    <property type="protein sequence ID" value="GAA4185058.1"/>
    <property type="molecule type" value="Genomic_DNA"/>
</dbReference>
<organism evidence="2 3">
    <name type="scientific">Gryllotalpicola kribbensis</name>
    <dbReference type="NCBI Taxonomy" id="993084"/>
    <lineage>
        <taxon>Bacteria</taxon>
        <taxon>Bacillati</taxon>
        <taxon>Actinomycetota</taxon>
        <taxon>Actinomycetes</taxon>
        <taxon>Micrococcales</taxon>
        <taxon>Microbacteriaceae</taxon>
        <taxon>Gryllotalpicola</taxon>
    </lineage>
</organism>
<keyword evidence="3" id="KW-1185">Reference proteome</keyword>
<feature type="domain" description="Elongation factor G-binding protein C-terminal treble-clef zinc-finger" evidence="1">
    <location>
        <begin position="8"/>
        <end position="158"/>
    </location>
</feature>
<name>A0ABP8AJN6_9MICO</name>
<proteinExistence type="predicted"/>
<dbReference type="InterPro" id="IPR032330">
    <property type="entry name" value="EF-G-binding_C"/>
</dbReference>
<evidence type="ECO:0000259" key="1">
    <source>
        <dbReference type="Pfam" id="PF16571"/>
    </source>
</evidence>
<sequence>MQPLTEQQLKQSFVNTSLRERNSISIPSLDDVRWDELDYLGWRDRKIDNVGYVVAWVDDEPVGVMLRTGNGRTRTRPQCAWCEDVHLPNEVVFFSAKRTGQAGRNGDTVGTLVCAGFECSANVRKRPPLAYVGFDVEAARQERIETLRCNVTRFVSAVRAR</sequence>
<dbReference type="Pfam" id="PF16571">
    <property type="entry name" value="FBP_C"/>
    <property type="match status" value="1"/>
</dbReference>
<gene>
    <name evidence="2" type="ORF">GCM10022288_06520</name>
</gene>
<evidence type="ECO:0000313" key="2">
    <source>
        <dbReference type="EMBL" id="GAA4185058.1"/>
    </source>
</evidence>